<evidence type="ECO:0000256" key="1">
    <source>
        <dbReference type="ARBA" id="ARBA00022679"/>
    </source>
</evidence>
<dbReference type="Proteomes" id="UP001236559">
    <property type="component" value="Unassembled WGS sequence"/>
</dbReference>
<gene>
    <name evidence="4" type="ORF">J2S72_000161</name>
</gene>
<dbReference type="EC" id="2.3.1.51" evidence="4"/>
<organism evidence="4 5">
    <name type="scientific">Peptoniphilus koenoeneniae</name>
    <dbReference type="NCBI Taxonomy" id="507751"/>
    <lineage>
        <taxon>Bacteria</taxon>
        <taxon>Bacillati</taxon>
        <taxon>Bacillota</taxon>
        <taxon>Tissierellia</taxon>
        <taxon>Tissierellales</taxon>
        <taxon>Peptoniphilaceae</taxon>
        <taxon>Peptoniphilus</taxon>
    </lineage>
</organism>
<evidence type="ECO:0000256" key="2">
    <source>
        <dbReference type="ARBA" id="ARBA00023315"/>
    </source>
</evidence>
<dbReference type="SMART" id="SM00563">
    <property type="entry name" value="PlsC"/>
    <property type="match status" value="1"/>
</dbReference>
<dbReference type="CDD" id="cd07989">
    <property type="entry name" value="LPLAT_AGPAT-like"/>
    <property type="match status" value="1"/>
</dbReference>
<evidence type="ECO:0000313" key="4">
    <source>
        <dbReference type="EMBL" id="MDQ0274165.1"/>
    </source>
</evidence>
<dbReference type="SUPFAM" id="SSF69593">
    <property type="entry name" value="Glycerol-3-phosphate (1)-acyltransferase"/>
    <property type="match status" value="1"/>
</dbReference>
<dbReference type="Pfam" id="PF01553">
    <property type="entry name" value="Acyltransferase"/>
    <property type="match status" value="1"/>
</dbReference>
<reference evidence="4 5" key="1">
    <citation type="submission" date="2023-07" db="EMBL/GenBank/DDBJ databases">
        <title>Genomic Encyclopedia of Type Strains, Phase IV (KMG-IV): sequencing the most valuable type-strain genomes for metagenomic binning, comparative biology and taxonomic classification.</title>
        <authorList>
            <person name="Goeker M."/>
        </authorList>
    </citation>
    <scope>NUCLEOTIDE SEQUENCE [LARGE SCALE GENOMIC DNA]</scope>
    <source>
        <strain evidence="4 5">DSM 22616</strain>
    </source>
</reference>
<evidence type="ECO:0000313" key="5">
    <source>
        <dbReference type="Proteomes" id="UP001236559"/>
    </source>
</evidence>
<dbReference type="PANTHER" id="PTHR10434">
    <property type="entry name" value="1-ACYL-SN-GLYCEROL-3-PHOSPHATE ACYLTRANSFERASE"/>
    <property type="match status" value="1"/>
</dbReference>
<evidence type="ECO:0000259" key="3">
    <source>
        <dbReference type="SMART" id="SM00563"/>
    </source>
</evidence>
<protein>
    <submittedName>
        <fullName evidence="4">1-acyl-sn-glycerol-3-phosphate acyltransferase</fullName>
        <ecNumber evidence="4">2.3.1.51</ecNumber>
    </submittedName>
</protein>
<name>A0ABU0ASG6_9FIRM</name>
<dbReference type="EMBL" id="JAUSTN010000001">
    <property type="protein sequence ID" value="MDQ0274165.1"/>
    <property type="molecule type" value="Genomic_DNA"/>
</dbReference>
<feature type="domain" description="Phospholipid/glycerol acyltransferase" evidence="3">
    <location>
        <begin position="34"/>
        <end position="147"/>
    </location>
</feature>
<keyword evidence="2 4" id="KW-0012">Acyltransferase</keyword>
<proteinExistence type="predicted"/>
<keyword evidence="1 4" id="KW-0808">Transferase</keyword>
<comment type="caution">
    <text evidence="4">The sequence shown here is derived from an EMBL/GenBank/DDBJ whole genome shotgun (WGS) entry which is preliminary data.</text>
</comment>
<dbReference type="RefSeq" id="WP_023056346.1">
    <property type="nucleotide sequence ID" value="NZ_JAUSTN010000001.1"/>
</dbReference>
<accession>A0ABU0ASG6</accession>
<dbReference type="GO" id="GO:0003841">
    <property type="term" value="F:1-acylglycerol-3-phosphate O-acyltransferase activity"/>
    <property type="evidence" value="ECO:0007669"/>
    <property type="project" value="UniProtKB-EC"/>
</dbReference>
<keyword evidence="5" id="KW-1185">Reference proteome</keyword>
<dbReference type="PANTHER" id="PTHR10434:SF11">
    <property type="entry name" value="1-ACYL-SN-GLYCEROL-3-PHOSPHATE ACYLTRANSFERASE"/>
    <property type="match status" value="1"/>
</dbReference>
<sequence>MLYNILRVVARFIHNIVYYPEIIGIENIPDQGSLIIVGNHKSLWDPIFLTSYVKNRKIHWMGKEELWKNKFLAFFLDSLGAFPVNRKSADIDAVKKSLRILKNNEVLGIFPEGTRVKKFDESMIKSGTGMIAQKTGSIVVPIYIEGDYKLFKQMKIKVRKPISFKEMPKLSNEGYRELSVDLMKKVYFGD</sequence>
<dbReference type="InterPro" id="IPR002123">
    <property type="entry name" value="Plipid/glycerol_acylTrfase"/>
</dbReference>